<name>A0AAV6MEV2_9ROSI</name>
<feature type="non-terminal residue" evidence="1">
    <location>
        <position position="1"/>
    </location>
</feature>
<dbReference type="Proteomes" id="UP000685013">
    <property type="component" value="Chromosome 14"/>
</dbReference>
<accession>A0AAV6MEV2</accession>
<sequence>MPICVMLKRNHGFESKPYLWFSFLCGSIKMAVVRSLSMLGLAFTSQSAGYKLSDLVLECKASLFSHLGDARILDRNKP</sequence>
<comment type="caution">
    <text evidence="1">The sequence shown here is derived from an EMBL/GenBank/DDBJ whole genome shotgun (WGS) entry which is preliminary data.</text>
</comment>
<proteinExistence type="predicted"/>
<dbReference type="EMBL" id="JAGKQH010000014">
    <property type="protein sequence ID" value="KAG6580770.1"/>
    <property type="molecule type" value="Genomic_DNA"/>
</dbReference>
<dbReference type="AlphaFoldDB" id="A0AAV6MEV2"/>
<evidence type="ECO:0000313" key="1">
    <source>
        <dbReference type="EMBL" id="KAG6580770.1"/>
    </source>
</evidence>
<keyword evidence="2" id="KW-1185">Reference proteome</keyword>
<evidence type="ECO:0000313" key="2">
    <source>
        <dbReference type="Proteomes" id="UP000685013"/>
    </source>
</evidence>
<organism evidence="1 2">
    <name type="scientific">Cucurbita argyrosperma subsp. sororia</name>
    <dbReference type="NCBI Taxonomy" id="37648"/>
    <lineage>
        <taxon>Eukaryota</taxon>
        <taxon>Viridiplantae</taxon>
        <taxon>Streptophyta</taxon>
        <taxon>Embryophyta</taxon>
        <taxon>Tracheophyta</taxon>
        <taxon>Spermatophyta</taxon>
        <taxon>Magnoliopsida</taxon>
        <taxon>eudicotyledons</taxon>
        <taxon>Gunneridae</taxon>
        <taxon>Pentapetalae</taxon>
        <taxon>rosids</taxon>
        <taxon>fabids</taxon>
        <taxon>Cucurbitales</taxon>
        <taxon>Cucurbitaceae</taxon>
        <taxon>Cucurbiteae</taxon>
        <taxon>Cucurbita</taxon>
    </lineage>
</organism>
<gene>
    <name evidence="1" type="ORF">SDJN03_20772</name>
</gene>
<protein>
    <submittedName>
        <fullName evidence="1">Uncharacterized protein</fullName>
    </submittedName>
</protein>
<reference evidence="1 2" key="1">
    <citation type="journal article" date="2021" name="Hortic Res">
        <title>The domestication of Cucurbita argyrosperma as revealed by the genome of its wild relative.</title>
        <authorList>
            <person name="Barrera-Redondo J."/>
            <person name="Sanchez-de la Vega G."/>
            <person name="Aguirre-Liguori J.A."/>
            <person name="Castellanos-Morales G."/>
            <person name="Gutierrez-Guerrero Y.T."/>
            <person name="Aguirre-Dugua X."/>
            <person name="Aguirre-Planter E."/>
            <person name="Tenaillon M.I."/>
            <person name="Lira-Saade R."/>
            <person name="Eguiarte L.E."/>
        </authorList>
    </citation>
    <scope>NUCLEOTIDE SEQUENCE [LARGE SCALE GENOMIC DNA]</scope>
    <source>
        <strain evidence="1">JBR-2021</strain>
    </source>
</reference>